<dbReference type="Pfam" id="PF00383">
    <property type="entry name" value="dCMP_cyt_deam_1"/>
    <property type="match status" value="1"/>
</dbReference>
<dbReference type="Proteomes" id="UP000093412">
    <property type="component" value="Unassembled WGS sequence"/>
</dbReference>
<reference evidence="6 7" key="1">
    <citation type="submission" date="2016-06" db="EMBL/GenBank/DDBJ databases">
        <title>Genome sequence of Oerskovia enterophila DSM 43852.</title>
        <authorList>
            <person name="Poehlein A."/>
            <person name="Jag V."/>
            <person name="Bengelsdorf F.R."/>
            <person name="Daniel R."/>
            <person name="Duerre P."/>
        </authorList>
    </citation>
    <scope>NUCLEOTIDE SEQUENCE [LARGE SCALE GENOMIC DNA]</scope>
    <source>
        <strain evidence="6 7">DSM 43852</strain>
    </source>
</reference>
<dbReference type="PANTHER" id="PTHR11086:SF18">
    <property type="entry name" value="DEOXYCYTIDYLATE DEAMINASE"/>
    <property type="match status" value="1"/>
</dbReference>
<dbReference type="Gene3D" id="3.40.140.10">
    <property type="entry name" value="Cytidine Deaminase, domain 2"/>
    <property type="match status" value="1"/>
</dbReference>
<name>A0ABX2XYB3_9CELL</name>
<keyword evidence="3" id="KW-0378">Hydrolase</keyword>
<dbReference type="InterPro" id="IPR015517">
    <property type="entry name" value="dCMP_deaminase-rel"/>
</dbReference>
<dbReference type="PIRSF" id="PIRSF006019">
    <property type="entry name" value="dCMP_deaminase"/>
    <property type="match status" value="1"/>
</dbReference>
<dbReference type="InterPro" id="IPR016473">
    <property type="entry name" value="dCMP_deaminase"/>
</dbReference>
<keyword evidence="2" id="KW-0479">Metal-binding</keyword>
<dbReference type="InterPro" id="IPR002125">
    <property type="entry name" value="CMP_dCMP_dom"/>
</dbReference>
<comment type="similarity">
    <text evidence="1">Belongs to the cytidine and deoxycytidylate deaminase family.</text>
</comment>
<evidence type="ECO:0000256" key="2">
    <source>
        <dbReference type="ARBA" id="ARBA00022723"/>
    </source>
</evidence>
<dbReference type="PROSITE" id="PS00903">
    <property type="entry name" value="CYT_DCMP_DEAMINASES_1"/>
    <property type="match status" value="1"/>
</dbReference>
<dbReference type="InterPro" id="IPR016192">
    <property type="entry name" value="APOBEC/CMP_deaminase_Zn-bd"/>
</dbReference>
<evidence type="ECO:0000256" key="3">
    <source>
        <dbReference type="ARBA" id="ARBA00022801"/>
    </source>
</evidence>
<keyword evidence="4" id="KW-0862">Zinc</keyword>
<comment type="caution">
    <text evidence="6">The sequence shown here is derived from an EMBL/GenBank/DDBJ whole genome shotgun (WGS) entry which is preliminary data.</text>
</comment>
<accession>A0ABX2XYB3</accession>
<dbReference type="PROSITE" id="PS51747">
    <property type="entry name" value="CYT_DCMP_DEAMINASES_2"/>
    <property type="match status" value="1"/>
</dbReference>
<evidence type="ECO:0000256" key="1">
    <source>
        <dbReference type="ARBA" id="ARBA00006576"/>
    </source>
</evidence>
<proteinExistence type="inferred from homology"/>
<dbReference type="PANTHER" id="PTHR11086">
    <property type="entry name" value="DEOXYCYTIDYLATE DEAMINASE-RELATED"/>
    <property type="match status" value="1"/>
</dbReference>
<protein>
    <submittedName>
        <fullName evidence="6">Cytidine and deoxycytidylate deaminase zinc-binding region</fullName>
    </submittedName>
</protein>
<evidence type="ECO:0000313" key="6">
    <source>
        <dbReference type="EMBL" id="OCI29221.1"/>
    </source>
</evidence>
<gene>
    <name evidence="6" type="ORF">OERS_41000</name>
</gene>
<dbReference type="RefSeq" id="WP_068627794.1">
    <property type="nucleotide sequence ID" value="NZ_MAQA01000111.1"/>
</dbReference>
<evidence type="ECO:0000256" key="4">
    <source>
        <dbReference type="ARBA" id="ARBA00022833"/>
    </source>
</evidence>
<feature type="domain" description="CMP/dCMP-type deaminase" evidence="5">
    <location>
        <begin position="14"/>
        <end position="150"/>
    </location>
</feature>
<dbReference type="InterPro" id="IPR016193">
    <property type="entry name" value="Cytidine_deaminase-like"/>
</dbReference>
<keyword evidence="7" id="KW-1185">Reference proteome</keyword>
<dbReference type="SUPFAM" id="SSF53927">
    <property type="entry name" value="Cytidine deaminase-like"/>
    <property type="match status" value="1"/>
</dbReference>
<evidence type="ECO:0000259" key="5">
    <source>
        <dbReference type="PROSITE" id="PS51747"/>
    </source>
</evidence>
<sequence length="150" mass="15363">MSPKVIGQVGPRPNWDQWALGIAHAVASRADCTRRQVGAVALGPDHRVLGTGYNGAPSGRPGCATAGACPRGRFGYDAVASGAPYSSGGDSTCDALHAEENAVLHLSPAERAGATIYVTDEPCPNCTRFLAGAGIARVVWPTGEIEYSGA</sequence>
<organism evidence="6 7">
    <name type="scientific">Oerskovia enterophila</name>
    <dbReference type="NCBI Taxonomy" id="43678"/>
    <lineage>
        <taxon>Bacteria</taxon>
        <taxon>Bacillati</taxon>
        <taxon>Actinomycetota</taxon>
        <taxon>Actinomycetes</taxon>
        <taxon>Micrococcales</taxon>
        <taxon>Cellulomonadaceae</taxon>
        <taxon>Oerskovia</taxon>
    </lineage>
</organism>
<dbReference type="EMBL" id="MAQA01000111">
    <property type="protein sequence ID" value="OCI29221.1"/>
    <property type="molecule type" value="Genomic_DNA"/>
</dbReference>
<evidence type="ECO:0000313" key="7">
    <source>
        <dbReference type="Proteomes" id="UP000093412"/>
    </source>
</evidence>